<feature type="region of interest" description="Disordered" evidence="1">
    <location>
        <begin position="149"/>
        <end position="206"/>
    </location>
</feature>
<name>A0A7N0TQE2_KALFE</name>
<sequence length="292" mass="31544">MGVGNKCIKRHPAELTVHLLSKTPKPKFSHRWRRRPPTPYLPSPTSHPPPTHSHSSTPPRRLPTSPTPQSTHPPPHPTPLGAGRCRTHLPTAAFLKIGHTAKTLQLSSPLRDPSRASGRWCCPSPRPNTGAIGGLNPCPWSSWLVARPEIGSPPLDPSRSGAPPVNPPAPAAGPPPVTPSPADLLSPGLLPSRSRPQLDFPSHEGVSPARRRAISALALQIRRWRLACGLSYSGPGGAIPTQQKVLSPTPRRLSHLFLGFGHPFRLSGQTFRPRATHCRLSSQIFRPRAILS</sequence>
<feature type="compositionally biased region" description="Pro residues" evidence="1">
    <location>
        <begin position="164"/>
        <end position="179"/>
    </location>
</feature>
<keyword evidence="3" id="KW-1185">Reference proteome</keyword>
<dbReference type="EnsemblPlants" id="Kaladp0042s0175.1.v1.1">
    <property type="protein sequence ID" value="Kaladp0042s0175.1.v1.1"/>
    <property type="gene ID" value="Kaladp0042s0175.v1.1"/>
</dbReference>
<organism evidence="2 3">
    <name type="scientific">Kalanchoe fedtschenkoi</name>
    <name type="common">Lavender scallops</name>
    <name type="synonym">South American air plant</name>
    <dbReference type="NCBI Taxonomy" id="63787"/>
    <lineage>
        <taxon>Eukaryota</taxon>
        <taxon>Viridiplantae</taxon>
        <taxon>Streptophyta</taxon>
        <taxon>Embryophyta</taxon>
        <taxon>Tracheophyta</taxon>
        <taxon>Spermatophyta</taxon>
        <taxon>Magnoliopsida</taxon>
        <taxon>eudicotyledons</taxon>
        <taxon>Gunneridae</taxon>
        <taxon>Pentapetalae</taxon>
        <taxon>Saxifragales</taxon>
        <taxon>Crassulaceae</taxon>
        <taxon>Kalanchoe</taxon>
    </lineage>
</organism>
<feature type="compositionally biased region" description="Pro residues" evidence="1">
    <location>
        <begin position="37"/>
        <end position="51"/>
    </location>
</feature>
<feature type="region of interest" description="Disordered" evidence="1">
    <location>
        <begin position="105"/>
        <end position="133"/>
    </location>
</feature>
<evidence type="ECO:0000313" key="3">
    <source>
        <dbReference type="Proteomes" id="UP000594263"/>
    </source>
</evidence>
<feature type="compositionally biased region" description="Low complexity" evidence="1">
    <location>
        <begin position="52"/>
        <end position="70"/>
    </location>
</feature>
<feature type="compositionally biased region" description="Basic residues" evidence="1">
    <location>
        <begin position="24"/>
        <end position="36"/>
    </location>
</feature>
<protein>
    <submittedName>
        <fullName evidence="2">Uncharacterized protein</fullName>
    </submittedName>
</protein>
<feature type="region of interest" description="Disordered" evidence="1">
    <location>
        <begin position="19"/>
        <end position="85"/>
    </location>
</feature>
<proteinExistence type="predicted"/>
<dbReference type="Proteomes" id="UP000594263">
    <property type="component" value="Unplaced"/>
</dbReference>
<dbReference type="AlphaFoldDB" id="A0A7N0TQE2"/>
<accession>A0A7N0TQE2</accession>
<feature type="compositionally biased region" description="Low complexity" evidence="1">
    <location>
        <begin position="180"/>
        <end position="198"/>
    </location>
</feature>
<reference evidence="2" key="1">
    <citation type="submission" date="2021-01" db="UniProtKB">
        <authorList>
            <consortium name="EnsemblPlants"/>
        </authorList>
    </citation>
    <scope>IDENTIFICATION</scope>
</reference>
<dbReference type="Gramene" id="Kaladp0042s0175.1.v1.1">
    <property type="protein sequence ID" value="Kaladp0042s0175.1.v1.1"/>
    <property type="gene ID" value="Kaladp0042s0175.v1.1"/>
</dbReference>
<evidence type="ECO:0000256" key="1">
    <source>
        <dbReference type="SAM" id="MobiDB-lite"/>
    </source>
</evidence>
<evidence type="ECO:0000313" key="2">
    <source>
        <dbReference type="EnsemblPlants" id="Kaladp0042s0175.1.v1.1"/>
    </source>
</evidence>